<feature type="transmembrane region" description="Helical" evidence="2">
    <location>
        <begin position="223"/>
        <end position="243"/>
    </location>
</feature>
<evidence type="ECO:0000256" key="2">
    <source>
        <dbReference type="SAM" id="Phobius"/>
    </source>
</evidence>
<feature type="non-terminal residue" evidence="3">
    <location>
        <position position="1"/>
    </location>
</feature>
<organism evidence="3 4">
    <name type="scientific">Vitrella brassicaformis (strain CCMP3155)</name>
    <dbReference type="NCBI Taxonomy" id="1169540"/>
    <lineage>
        <taxon>Eukaryota</taxon>
        <taxon>Sar</taxon>
        <taxon>Alveolata</taxon>
        <taxon>Colpodellida</taxon>
        <taxon>Vitrellaceae</taxon>
        <taxon>Vitrella</taxon>
    </lineage>
</organism>
<protein>
    <submittedName>
        <fullName evidence="3">Uncharacterized protein</fullName>
    </submittedName>
</protein>
<dbReference type="EMBL" id="CDMY01000073">
    <property type="protein sequence ID" value="CEL92390.1"/>
    <property type="molecule type" value="Genomic_DNA"/>
</dbReference>
<keyword evidence="4" id="KW-1185">Reference proteome</keyword>
<feature type="transmembrane region" description="Helical" evidence="2">
    <location>
        <begin position="140"/>
        <end position="169"/>
    </location>
</feature>
<dbReference type="InParanoid" id="A0A0G4E911"/>
<dbReference type="Proteomes" id="UP000041254">
    <property type="component" value="Unassembled WGS sequence"/>
</dbReference>
<keyword evidence="2" id="KW-0812">Transmembrane</keyword>
<evidence type="ECO:0000313" key="3">
    <source>
        <dbReference type="EMBL" id="CEL92390.1"/>
    </source>
</evidence>
<proteinExistence type="predicted"/>
<feature type="region of interest" description="Disordered" evidence="1">
    <location>
        <begin position="500"/>
        <end position="563"/>
    </location>
</feature>
<gene>
    <name evidence="3" type="ORF">Vbra_23379</name>
</gene>
<feature type="region of interest" description="Disordered" evidence="1">
    <location>
        <begin position="585"/>
        <end position="672"/>
    </location>
</feature>
<feature type="region of interest" description="Disordered" evidence="1">
    <location>
        <begin position="694"/>
        <end position="716"/>
    </location>
</feature>
<dbReference type="AlphaFoldDB" id="A0A0G4E911"/>
<keyword evidence="2" id="KW-1133">Transmembrane helix</keyword>
<dbReference type="VEuPathDB" id="CryptoDB:Vbra_23379"/>
<keyword evidence="2" id="KW-0472">Membrane</keyword>
<feature type="compositionally biased region" description="Basic residues" evidence="1">
    <location>
        <begin position="611"/>
        <end position="622"/>
    </location>
</feature>
<feature type="compositionally biased region" description="Low complexity" evidence="1">
    <location>
        <begin position="500"/>
        <end position="517"/>
    </location>
</feature>
<feature type="transmembrane region" description="Helical" evidence="2">
    <location>
        <begin position="283"/>
        <end position="309"/>
    </location>
</feature>
<sequence length="716" mass="77043">ADGIGSGAADGCDEDDEDSVETLAHLLAVCRSCYLQLALTPIQKASWLNDTDTGVNRFLAAATCGRREFPFPDQPHTRPWLRWPTTHYVTFPSASTAGDLTDAAEGSDPGLGQSASGDGGAGVSAKVEGGARSWMGQLMWWLGILWLLLLTLALGAALWFAFAVVWVTYAGQDVKVPWGDTCVLKGGMAPGLVVLRNLQGFVLLAFLCSTLIADGCYRSTYRLIVWALSGLIVLILVALFFHFDVDLVLWRLWLRYEQGTERRDADGQRRHTLWSDPNMVSAVMLFTAVMSLMSILSTQFGIDIVRAALLRLMPQYLCHRLVGMVGGCCYLVKLLVTALASLTVASSVCGLWTMWAEFYDYAVNRTREPRKLGDGRSLPEWVGILTLMLGHAIVRVIDLAVGFPLLWCGLLRPALLVAVCCDIVMAVAQGPTIRSFDLGYPCSLLFISPPKGAWLLRSTATWLAGDYLKLLSIRVWANRSEIQQRAVGLLSGILPAESATAGQSSQQQPQEGSSAAGVPAKQQARKDKRSRTAAVAGQRGEEQTVCPLPSPADVAAGGGPALRQPYRRGLAQSAAVGLTAPSEIQPSLSAHDKGPAGGLVPVREAINMTKPKTRRRKKKRPTARGGQGNHPCTEQQEALSVESPAGSRPLEDSAPSTRTQTEEAPSVPSLARRLRMQDGWPLEALLGARLIYEEERQGGAGTADGDGDAVGDRMGG</sequence>
<feature type="transmembrane region" description="Helical" evidence="2">
    <location>
        <begin position="330"/>
        <end position="355"/>
    </location>
</feature>
<accession>A0A0G4E911</accession>
<name>A0A0G4E911_VITBC</name>
<feature type="compositionally biased region" description="Polar residues" evidence="1">
    <location>
        <begin position="654"/>
        <end position="663"/>
    </location>
</feature>
<evidence type="ECO:0000313" key="4">
    <source>
        <dbReference type="Proteomes" id="UP000041254"/>
    </source>
</evidence>
<evidence type="ECO:0000256" key="1">
    <source>
        <dbReference type="SAM" id="MobiDB-lite"/>
    </source>
</evidence>
<reference evidence="3 4" key="1">
    <citation type="submission" date="2014-11" db="EMBL/GenBank/DDBJ databases">
        <authorList>
            <person name="Zhu J."/>
            <person name="Qi W."/>
            <person name="Song R."/>
        </authorList>
    </citation>
    <scope>NUCLEOTIDE SEQUENCE [LARGE SCALE GENOMIC DNA]</scope>
</reference>